<name>A0A7C9VSV1_9BRAD</name>
<feature type="transmembrane region" description="Helical" evidence="12">
    <location>
        <begin position="187"/>
        <end position="206"/>
    </location>
</feature>
<accession>A0A7C9VSV1</accession>
<evidence type="ECO:0000256" key="2">
    <source>
        <dbReference type="ARBA" id="ARBA00004141"/>
    </source>
</evidence>
<evidence type="ECO:0000256" key="11">
    <source>
        <dbReference type="ARBA" id="ARBA00048134"/>
    </source>
</evidence>
<keyword evidence="6" id="KW-0808">Transferase</keyword>
<comment type="caution">
    <text evidence="13">The sequence shown here is derived from an EMBL/GenBank/DDBJ whole genome shotgun (WGS) entry which is preliminary data.</text>
</comment>
<dbReference type="GO" id="GO:0016020">
    <property type="term" value="C:membrane"/>
    <property type="evidence" value="ECO:0007669"/>
    <property type="project" value="UniProtKB-SubCell"/>
</dbReference>
<dbReference type="AlphaFoldDB" id="A0A7C9VSV1"/>
<evidence type="ECO:0000256" key="5">
    <source>
        <dbReference type="ARBA" id="ARBA00022603"/>
    </source>
</evidence>
<dbReference type="NCBIfam" id="NF045656">
    <property type="entry name" value="MeththiolMtaseMddA"/>
    <property type="match status" value="1"/>
</dbReference>
<evidence type="ECO:0000313" key="13">
    <source>
        <dbReference type="EMBL" id="NGX99194.1"/>
    </source>
</evidence>
<comment type="catalytic activity">
    <reaction evidence="11">
        <text>methanethiol + S-adenosyl-L-methionine = dimethyl sulfide + S-adenosyl-L-homocysteine + H(+)</text>
        <dbReference type="Rhea" id="RHEA:50428"/>
        <dbReference type="ChEBI" id="CHEBI:15378"/>
        <dbReference type="ChEBI" id="CHEBI:16007"/>
        <dbReference type="ChEBI" id="CHEBI:17437"/>
        <dbReference type="ChEBI" id="CHEBI:57856"/>
        <dbReference type="ChEBI" id="CHEBI:59789"/>
        <dbReference type="EC" id="2.1.1.334"/>
    </reaction>
</comment>
<evidence type="ECO:0000256" key="12">
    <source>
        <dbReference type="SAM" id="Phobius"/>
    </source>
</evidence>
<keyword evidence="14" id="KW-1185">Reference proteome</keyword>
<protein>
    <recommendedName>
        <fullName evidence="4">methanethiol S-methyltransferase</fullName>
        <ecNumber evidence="4">2.1.1.334</ecNumber>
    </recommendedName>
</protein>
<proteinExistence type="inferred from homology"/>
<organism evidence="13 14">
    <name type="scientific">Candidatus Afipia apatlaquensis</name>
    <dbReference type="NCBI Taxonomy" id="2712852"/>
    <lineage>
        <taxon>Bacteria</taxon>
        <taxon>Pseudomonadati</taxon>
        <taxon>Pseudomonadota</taxon>
        <taxon>Alphaproteobacteria</taxon>
        <taxon>Hyphomicrobiales</taxon>
        <taxon>Nitrobacteraceae</taxon>
        <taxon>Afipia</taxon>
    </lineage>
</organism>
<dbReference type="PANTHER" id="PTHR31040">
    <property type="entry name" value="NURIM"/>
    <property type="match status" value="1"/>
</dbReference>
<evidence type="ECO:0000256" key="8">
    <source>
        <dbReference type="ARBA" id="ARBA00022692"/>
    </source>
</evidence>
<dbReference type="InterPro" id="IPR033580">
    <property type="entry name" value="Nurim-like"/>
</dbReference>
<comment type="function">
    <text evidence="1">Catalyzes the methylation of methanethiol (MeSH) to yield dimethylsulphide (DMS).</text>
</comment>
<comment type="subcellular location">
    <subcellularLocation>
        <location evidence="2">Membrane</location>
        <topology evidence="2">Multi-pass membrane protein</topology>
    </subcellularLocation>
</comment>
<dbReference type="GO" id="GO:0008168">
    <property type="term" value="F:methyltransferase activity"/>
    <property type="evidence" value="ECO:0007669"/>
    <property type="project" value="UniProtKB-KW"/>
</dbReference>
<dbReference type="PANTHER" id="PTHR31040:SF1">
    <property type="entry name" value="NURIM"/>
    <property type="match status" value="1"/>
</dbReference>
<dbReference type="EMBL" id="JAAMRR010001512">
    <property type="protein sequence ID" value="NGX99194.1"/>
    <property type="molecule type" value="Genomic_DNA"/>
</dbReference>
<evidence type="ECO:0000256" key="6">
    <source>
        <dbReference type="ARBA" id="ARBA00022679"/>
    </source>
</evidence>
<gene>
    <name evidence="13" type="ORF">G4V63_29555</name>
</gene>
<evidence type="ECO:0000256" key="3">
    <source>
        <dbReference type="ARBA" id="ARBA00010631"/>
    </source>
</evidence>
<feature type="transmembrane region" description="Helical" evidence="12">
    <location>
        <begin position="212"/>
        <end position="231"/>
    </location>
</feature>
<keyword evidence="7" id="KW-0949">S-adenosyl-L-methionine</keyword>
<dbReference type="InterPro" id="IPR054700">
    <property type="entry name" value="MddA"/>
</dbReference>
<feature type="transmembrane region" description="Helical" evidence="12">
    <location>
        <begin position="103"/>
        <end position="121"/>
    </location>
</feature>
<feature type="transmembrane region" description="Helical" evidence="12">
    <location>
        <begin position="30"/>
        <end position="51"/>
    </location>
</feature>
<reference evidence="13" key="1">
    <citation type="submission" date="2020-02" db="EMBL/GenBank/DDBJ databases">
        <title>Draft genome sequence of Candidatus Afipia apatlaquensis IBT-C3, a potential strain for decolorization of textile dyes.</title>
        <authorList>
            <person name="Sanchez-Reyes A."/>
            <person name="Breton-Deval L."/>
            <person name="Mangelson H."/>
            <person name="Sanchez-Flores A."/>
        </authorList>
    </citation>
    <scope>NUCLEOTIDE SEQUENCE [LARGE SCALE GENOMIC DNA]</scope>
    <source>
        <strain evidence="13">IBT-C3</strain>
    </source>
</reference>
<evidence type="ECO:0000256" key="7">
    <source>
        <dbReference type="ARBA" id="ARBA00022691"/>
    </source>
</evidence>
<keyword evidence="8 12" id="KW-0812">Transmembrane</keyword>
<evidence type="ECO:0000256" key="1">
    <source>
        <dbReference type="ARBA" id="ARBA00002096"/>
    </source>
</evidence>
<dbReference type="GO" id="GO:0032259">
    <property type="term" value="P:methylation"/>
    <property type="evidence" value="ECO:0007669"/>
    <property type="project" value="UniProtKB-KW"/>
</dbReference>
<keyword evidence="9 12" id="KW-1133">Transmembrane helix</keyword>
<evidence type="ECO:0000256" key="4">
    <source>
        <dbReference type="ARBA" id="ARBA00012149"/>
    </source>
</evidence>
<comment type="similarity">
    <text evidence="3">Belongs to the nurim family.</text>
</comment>
<evidence type="ECO:0000313" key="14">
    <source>
        <dbReference type="Proteomes" id="UP000480266"/>
    </source>
</evidence>
<sequence>MSTAIEREQGSHTAFANFIGRTLALCYGGVSYLIFLGTFLYAIGFVSGLIVPKTIDTGAKTSALTAVCINLALLTLFAVQHSGMARQGFKRLFARFASPAIERSTYVLLASLALALLFWQWRPIPAIVWDIETSLLANLAIGGMGLGWLIVLYSSFLISHFELFGLTQVVGHFAGRVVAPMKFKTPGLYRLIRHPIYLGFIIAFWSTPTMTAGHLLFAAVTTAYIFVGIYLEERDLVALFGDEYRRYRARVAMLIPGIR</sequence>
<keyword evidence="5" id="KW-0489">Methyltransferase</keyword>
<feature type="transmembrane region" description="Helical" evidence="12">
    <location>
        <begin position="63"/>
        <end position="83"/>
    </location>
</feature>
<dbReference type="Proteomes" id="UP000480266">
    <property type="component" value="Unassembled WGS sequence"/>
</dbReference>
<dbReference type="EC" id="2.1.1.334" evidence="4"/>
<dbReference type="Gene3D" id="1.20.120.1630">
    <property type="match status" value="1"/>
</dbReference>
<evidence type="ECO:0000256" key="10">
    <source>
        <dbReference type="ARBA" id="ARBA00023136"/>
    </source>
</evidence>
<keyword evidence="10 12" id="KW-0472">Membrane</keyword>
<evidence type="ECO:0000256" key="9">
    <source>
        <dbReference type="ARBA" id="ARBA00022989"/>
    </source>
</evidence>
<feature type="transmembrane region" description="Helical" evidence="12">
    <location>
        <begin position="133"/>
        <end position="151"/>
    </location>
</feature>